<dbReference type="EMBL" id="BMMN01000001">
    <property type="protein sequence ID" value="GGN98144.1"/>
    <property type="molecule type" value="Genomic_DNA"/>
</dbReference>
<feature type="domain" description="Recombinase" evidence="2">
    <location>
        <begin position="24"/>
        <end position="112"/>
    </location>
</feature>
<feature type="region of interest" description="Disordered" evidence="1">
    <location>
        <begin position="88"/>
        <end position="112"/>
    </location>
</feature>
<accession>A0A8H9GYB4</accession>
<dbReference type="Proteomes" id="UP000653480">
    <property type="component" value="Unassembled WGS sequence"/>
</dbReference>
<dbReference type="AlphaFoldDB" id="A0A8H9GYB4"/>
<reference evidence="3" key="2">
    <citation type="submission" date="2020-09" db="EMBL/GenBank/DDBJ databases">
        <authorList>
            <person name="Sun Q."/>
            <person name="Zhou Y."/>
        </authorList>
    </citation>
    <scope>NUCLEOTIDE SEQUENCE</scope>
    <source>
        <strain evidence="3">CGMCC 4.7138</strain>
    </source>
</reference>
<name>A0A8H9GYB4_9ACTN</name>
<feature type="region of interest" description="Disordered" evidence="1">
    <location>
        <begin position="1"/>
        <end position="23"/>
    </location>
</feature>
<evidence type="ECO:0000313" key="4">
    <source>
        <dbReference type="Proteomes" id="UP000653480"/>
    </source>
</evidence>
<dbReference type="PROSITE" id="PS51737">
    <property type="entry name" value="RECOMBINASE_DNA_BIND"/>
    <property type="match status" value="1"/>
</dbReference>
<comment type="caution">
    <text evidence="3">The sequence shown here is derived from an EMBL/GenBank/DDBJ whole genome shotgun (WGS) entry which is preliminary data.</text>
</comment>
<keyword evidence="4" id="KW-1185">Reference proteome</keyword>
<proteinExistence type="predicted"/>
<sequence length="112" mass="12268">MSRRSWNLVGGPEAGKVAGGGMRPYGNAEDRITVIAEEADVIREAARRVLAGESLASVCKDFQRRDVKTPSGRHWVPTTLRRLLASARISGRREHTSSKTPSRRCPDALLEG</sequence>
<dbReference type="InterPro" id="IPR011109">
    <property type="entry name" value="DNA_bind_recombinase_dom"/>
</dbReference>
<dbReference type="Pfam" id="PF07508">
    <property type="entry name" value="Recombinase"/>
    <property type="match status" value="1"/>
</dbReference>
<evidence type="ECO:0000256" key="1">
    <source>
        <dbReference type="SAM" id="MobiDB-lite"/>
    </source>
</evidence>
<reference evidence="3" key="1">
    <citation type="journal article" date="2014" name="Int. J. Syst. Evol. Microbiol.">
        <title>Complete genome sequence of Corynebacterium casei LMG S-19264T (=DSM 44701T), isolated from a smear-ripened cheese.</title>
        <authorList>
            <consortium name="US DOE Joint Genome Institute (JGI-PGF)"/>
            <person name="Walter F."/>
            <person name="Albersmeier A."/>
            <person name="Kalinowski J."/>
            <person name="Ruckert C."/>
        </authorList>
    </citation>
    <scope>NUCLEOTIDE SEQUENCE</scope>
    <source>
        <strain evidence="3">CGMCC 4.7138</strain>
    </source>
</reference>
<dbReference type="GO" id="GO:0000150">
    <property type="term" value="F:DNA strand exchange activity"/>
    <property type="evidence" value="ECO:0007669"/>
    <property type="project" value="InterPro"/>
</dbReference>
<dbReference type="RefSeq" id="WP_208762023.1">
    <property type="nucleotide sequence ID" value="NZ_BMMN01000001.1"/>
</dbReference>
<organism evidence="3 4">
    <name type="scientific">Microbispora bryophytorum</name>
    <dbReference type="NCBI Taxonomy" id="1460882"/>
    <lineage>
        <taxon>Bacteria</taxon>
        <taxon>Bacillati</taxon>
        <taxon>Actinomycetota</taxon>
        <taxon>Actinomycetes</taxon>
        <taxon>Streptosporangiales</taxon>
        <taxon>Streptosporangiaceae</taxon>
        <taxon>Microbispora</taxon>
    </lineage>
</organism>
<evidence type="ECO:0000313" key="3">
    <source>
        <dbReference type="EMBL" id="GGN98144.1"/>
    </source>
</evidence>
<evidence type="ECO:0000259" key="2">
    <source>
        <dbReference type="PROSITE" id="PS51737"/>
    </source>
</evidence>
<dbReference type="GO" id="GO:0003677">
    <property type="term" value="F:DNA binding"/>
    <property type="evidence" value="ECO:0007669"/>
    <property type="project" value="InterPro"/>
</dbReference>
<dbReference type="InterPro" id="IPR038109">
    <property type="entry name" value="DNA_bind_recomb_sf"/>
</dbReference>
<dbReference type="Gene3D" id="3.90.1750.20">
    <property type="entry name" value="Putative Large Serine Recombinase, Chain B, Domain 2"/>
    <property type="match status" value="1"/>
</dbReference>
<protein>
    <recommendedName>
        <fullName evidence="2">Recombinase domain-containing protein</fullName>
    </recommendedName>
</protein>
<gene>
    <name evidence="3" type="ORF">GCM10011574_02420</name>
</gene>